<feature type="transmembrane region" description="Helical" evidence="9">
    <location>
        <begin position="32"/>
        <end position="49"/>
    </location>
</feature>
<evidence type="ECO:0000256" key="4">
    <source>
        <dbReference type="ARBA" id="ARBA00022725"/>
    </source>
</evidence>
<evidence type="ECO:0000256" key="9">
    <source>
        <dbReference type="RuleBase" id="RU351113"/>
    </source>
</evidence>
<sequence>MHPPTPLLFPNMNRKSEDNKACKREDILSLEYYITNLLLILGYACIWPVKSFSPLKILLSTAATIVFILANFLLLFSEIVALTMNNDLKLFANIIGVISMHAVGLIKWCYCIWKNREIIDLVEKLEKCHVFCQRIDNSKEGYRIYRNEMEYAHKYSNFFVCFWTFACVYGVLHWCANPLLLEWAPNQINLINQTLKKRNLPFIGWYPINTNDFYNYVCLYLMQIIGGISSGFGIICYDSFYVIMLMVICAQFQYINIILMKIDFDNVSEAVIVLQSKLKNCVDCHTEIIKFIKMLQTFSGPTMFVQCIETLLVICLVSFEASMIEIAGLQIAQSIYSCGWEFVVFEKREQVDFGKQLKDVGRLVQTIMVRAQRPIVLTGGPFYILSLETFRVPALLPGDHKKRVGCGLLTLSHAILSRQLRVLIEMLADKMVYLLYATG</sequence>
<evidence type="ECO:0000256" key="3">
    <source>
        <dbReference type="ARBA" id="ARBA00022692"/>
    </source>
</evidence>
<evidence type="ECO:0000256" key="2">
    <source>
        <dbReference type="ARBA" id="ARBA00022606"/>
    </source>
</evidence>
<evidence type="ECO:0000256" key="6">
    <source>
        <dbReference type="ARBA" id="ARBA00023136"/>
    </source>
</evidence>
<dbReference type="GO" id="GO:0005886">
    <property type="term" value="C:plasma membrane"/>
    <property type="evidence" value="ECO:0007669"/>
    <property type="project" value="UniProtKB-SubCell"/>
</dbReference>
<feature type="transmembrane region" description="Helical" evidence="9">
    <location>
        <begin position="213"/>
        <end position="235"/>
    </location>
</feature>
<dbReference type="PANTHER" id="PTHR21137">
    <property type="entry name" value="ODORANT RECEPTOR"/>
    <property type="match status" value="1"/>
</dbReference>
<dbReference type="EMBL" id="KQ981029">
    <property type="protein sequence ID" value="KYN10181.1"/>
    <property type="molecule type" value="Genomic_DNA"/>
</dbReference>
<dbReference type="STRING" id="471704.A0A151ITF7"/>
<keyword evidence="11" id="KW-1185">Reference proteome</keyword>
<evidence type="ECO:0000313" key="11">
    <source>
        <dbReference type="Proteomes" id="UP000078492"/>
    </source>
</evidence>
<feature type="transmembrane region" description="Helical" evidence="9">
    <location>
        <begin position="90"/>
        <end position="110"/>
    </location>
</feature>
<evidence type="ECO:0000313" key="10">
    <source>
        <dbReference type="EMBL" id="KYN10181.1"/>
    </source>
</evidence>
<accession>A0A151ITF7</accession>
<feature type="transmembrane region" description="Helical" evidence="9">
    <location>
        <begin position="155"/>
        <end position="174"/>
    </location>
</feature>
<gene>
    <name evidence="10" type="ORF">ALC57_17674</name>
</gene>
<comment type="similarity">
    <text evidence="9">Belongs to the insect chemoreceptor superfamily. Heteromeric odorant receptor channel (TC 1.A.69) family.</text>
</comment>
<keyword evidence="6 9" id="KW-0472">Membrane</keyword>
<feature type="transmembrane region" description="Helical" evidence="9">
    <location>
        <begin position="240"/>
        <end position="259"/>
    </location>
</feature>
<comment type="subcellular location">
    <subcellularLocation>
        <location evidence="9">Cell membrane</location>
        <topology evidence="9">Multi-pass membrane protein</topology>
    </subcellularLocation>
    <subcellularLocation>
        <location evidence="1">Membrane</location>
        <topology evidence="1">Multi-pass membrane protein</topology>
    </subcellularLocation>
</comment>
<keyword evidence="5 9" id="KW-1133">Transmembrane helix</keyword>
<name>A0A151ITF7_9HYME</name>
<evidence type="ECO:0000256" key="5">
    <source>
        <dbReference type="ARBA" id="ARBA00022989"/>
    </source>
</evidence>
<organism evidence="10 11">
    <name type="scientific">Trachymyrmex cornetzi</name>
    <dbReference type="NCBI Taxonomy" id="471704"/>
    <lineage>
        <taxon>Eukaryota</taxon>
        <taxon>Metazoa</taxon>
        <taxon>Ecdysozoa</taxon>
        <taxon>Arthropoda</taxon>
        <taxon>Hexapoda</taxon>
        <taxon>Insecta</taxon>
        <taxon>Pterygota</taxon>
        <taxon>Neoptera</taxon>
        <taxon>Endopterygota</taxon>
        <taxon>Hymenoptera</taxon>
        <taxon>Apocrita</taxon>
        <taxon>Aculeata</taxon>
        <taxon>Formicoidea</taxon>
        <taxon>Formicidae</taxon>
        <taxon>Myrmicinae</taxon>
        <taxon>Trachymyrmex</taxon>
    </lineage>
</organism>
<dbReference type="GO" id="GO:0007165">
    <property type="term" value="P:signal transduction"/>
    <property type="evidence" value="ECO:0007669"/>
    <property type="project" value="UniProtKB-KW"/>
</dbReference>
<keyword evidence="3 9" id="KW-0812">Transmembrane</keyword>
<protein>
    <recommendedName>
        <fullName evidence="9">Odorant receptor</fullName>
    </recommendedName>
</protein>
<keyword evidence="8 9" id="KW-0807">Transducer</keyword>
<reference evidence="10 11" key="1">
    <citation type="submission" date="2015-09" db="EMBL/GenBank/DDBJ databases">
        <title>Trachymyrmex cornetzi WGS genome.</title>
        <authorList>
            <person name="Nygaard S."/>
            <person name="Hu H."/>
            <person name="Boomsma J."/>
            <person name="Zhang G."/>
        </authorList>
    </citation>
    <scope>NUCLEOTIDE SEQUENCE [LARGE SCALE GENOMIC DNA]</scope>
    <source>
        <strain evidence="10">Tcor2-1</strain>
        <tissue evidence="10">Whole body</tissue>
    </source>
</reference>
<dbReference type="InterPro" id="IPR004117">
    <property type="entry name" value="7tm6_olfct_rcpt"/>
</dbReference>
<evidence type="ECO:0000256" key="8">
    <source>
        <dbReference type="ARBA" id="ARBA00023224"/>
    </source>
</evidence>
<dbReference type="Pfam" id="PF02949">
    <property type="entry name" value="7tm_6"/>
    <property type="match status" value="1"/>
</dbReference>
<dbReference type="AlphaFoldDB" id="A0A151ITF7"/>
<dbReference type="GO" id="GO:0005549">
    <property type="term" value="F:odorant binding"/>
    <property type="evidence" value="ECO:0007669"/>
    <property type="project" value="InterPro"/>
</dbReference>
<keyword evidence="7 9" id="KW-0675">Receptor</keyword>
<dbReference type="GO" id="GO:0004984">
    <property type="term" value="F:olfactory receptor activity"/>
    <property type="evidence" value="ECO:0007669"/>
    <property type="project" value="InterPro"/>
</dbReference>
<dbReference type="PANTHER" id="PTHR21137:SF42">
    <property type="entry name" value="ODORANT RECEPTOR 83A"/>
    <property type="match status" value="1"/>
</dbReference>
<evidence type="ECO:0000256" key="7">
    <source>
        <dbReference type="ARBA" id="ARBA00023170"/>
    </source>
</evidence>
<feature type="transmembrane region" description="Helical" evidence="9">
    <location>
        <begin position="61"/>
        <end position="84"/>
    </location>
</feature>
<keyword evidence="2 9" id="KW-0716">Sensory transduction</keyword>
<comment type="caution">
    <text evidence="9">Lacks conserved residue(s) required for the propagation of feature annotation.</text>
</comment>
<dbReference type="Proteomes" id="UP000078492">
    <property type="component" value="Unassembled WGS sequence"/>
</dbReference>
<evidence type="ECO:0000256" key="1">
    <source>
        <dbReference type="ARBA" id="ARBA00004141"/>
    </source>
</evidence>
<keyword evidence="4 9" id="KW-0552">Olfaction</keyword>
<proteinExistence type="inferred from homology"/>